<dbReference type="EMBL" id="FRAR01000021">
    <property type="protein sequence ID" value="SHK70374.1"/>
    <property type="molecule type" value="Genomic_DNA"/>
</dbReference>
<evidence type="ECO:0000313" key="3">
    <source>
        <dbReference type="Proteomes" id="UP000183997"/>
    </source>
</evidence>
<keyword evidence="3" id="KW-1185">Reference proteome</keyword>
<evidence type="ECO:0000313" key="2">
    <source>
        <dbReference type="EMBL" id="SHK70374.1"/>
    </source>
</evidence>
<dbReference type="Gene3D" id="3.30.200.20">
    <property type="entry name" value="Phosphorylase Kinase, domain 1"/>
    <property type="match status" value="1"/>
</dbReference>
<organism evidence="2 3">
    <name type="scientific">Desulforamulus aeronauticus DSM 10349</name>
    <dbReference type="NCBI Taxonomy" id="1121421"/>
    <lineage>
        <taxon>Bacteria</taxon>
        <taxon>Bacillati</taxon>
        <taxon>Bacillota</taxon>
        <taxon>Clostridia</taxon>
        <taxon>Eubacteriales</taxon>
        <taxon>Peptococcaceae</taxon>
        <taxon>Desulforamulus</taxon>
    </lineage>
</organism>
<dbReference type="Pfam" id="PF01636">
    <property type="entry name" value="APH"/>
    <property type="match status" value="1"/>
</dbReference>
<sequence length="315" mass="36935">MNKIKTILKDHYALDHITVSPEQGGWSALAFKVINHKHSYFLKVYEKSRVSTLKWTALIDHYVPIMAWLLDNTGLKGKIPVPLLTINGDYKCEDVDGIYLLYEYINGETIGENKLTEKQVGELSEILAELHLYGEDVPLDTDAVKEDFYVPFLQQLRSTLCKEHNFIPDDVWELINSHNDQINGLIDILEKLSVRLKNSYVRMALCHTDLHNWNLMQSAQQLILIDWEGLKLAPVEADLMFLVDKPYYDKFLNIYRKFHDSFEINPDALQFYQVRRKLEDIWEFIEQLSLDNQNAQERVLTKNYLIKELKDISER</sequence>
<dbReference type="SUPFAM" id="SSF56112">
    <property type="entry name" value="Protein kinase-like (PK-like)"/>
    <property type="match status" value="1"/>
</dbReference>
<feature type="domain" description="Aminoglycoside phosphotransferase" evidence="1">
    <location>
        <begin position="21"/>
        <end position="249"/>
    </location>
</feature>
<dbReference type="InterPro" id="IPR002575">
    <property type="entry name" value="Aminoglycoside_PTrfase"/>
</dbReference>
<reference evidence="3" key="1">
    <citation type="submission" date="2016-11" db="EMBL/GenBank/DDBJ databases">
        <authorList>
            <person name="Varghese N."/>
            <person name="Submissions S."/>
        </authorList>
    </citation>
    <scope>NUCLEOTIDE SEQUENCE [LARGE SCALE GENOMIC DNA]</scope>
    <source>
        <strain evidence="3">DSM 10349</strain>
    </source>
</reference>
<name>A0A1M6UMB6_9FIRM</name>
<dbReference type="Gene3D" id="1.20.58.840">
    <property type="match status" value="1"/>
</dbReference>
<keyword evidence="2" id="KW-0808">Transferase</keyword>
<dbReference type="AlphaFoldDB" id="A0A1M6UMB6"/>
<dbReference type="Proteomes" id="UP000183997">
    <property type="component" value="Unassembled WGS sequence"/>
</dbReference>
<proteinExistence type="predicted"/>
<dbReference type="STRING" id="1121421.SAMN02745123_02819"/>
<dbReference type="Gene3D" id="1.10.510.10">
    <property type="entry name" value="Transferase(Phosphotransferase) domain 1"/>
    <property type="match status" value="1"/>
</dbReference>
<gene>
    <name evidence="2" type="ORF">SAMN02745123_02819</name>
</gene>
<accession>A0A1M6UMB6</accession>
<dbReference type="OrthoDB" id="1645186at2"/>
<dbReference type="InterPro" id="IPR011009">
    <property type="entry name" value="Kinase-like_dom_sf"/>
</dbReference>
<dbReference type="RefSeq" id="WP_072915553.1">
    <property type="nucleotide sequence ID" value="NZ_FRAR01000021.1"/>
</dbReference>
<dbReference type="GO" id="GO:0016740">
    <property type="term" value="F:transferase activity"/>
    <property type="evidence" value="ECO:0007669"/>
    <property type="project" value="UniProtKB-KW"/>
</dbReference>
<evidence type="ECO:0000259" key="1">
    <source>
        <dbReference type="Pfam" id="PF01636"/>
    </source>
</evidence>
<protein>
    <submittedName>
        <fullName evidence="2">Phosphotransferase enzyme family protein</fullName>
    </submittedName>
</protein>